<dbReference type="InterPro" id="IPR006175">
    <property type="entry name" value="YjgF/YER057c/UK114"/>
</dbReference>
<dbReference type="InterPro" id="IPR035959">
    <property type="entry name" value="RutC-like_sf"/>
</dbReference>
<dbReference type="GO" id="GO:0005739">
    <property type="term" value="C:mitochondrion"/>
    <property type="evidence" value="ECO:0007669"/>
    <property type="project" value="TreeGrafter"/>
</dbReference>
<evidence type="ECO:0000313" key="3">
    <source>
        <dbReference type="Proteomes" id="UP000193986"/>
    </source>
</evidence>
<dbReference type="Gene3D" id="3.30.1330.40">
    <property type="entry name" value="RutC-like"/>
    <property type="match status" value="1"/>
</dbReference>
<dbReference type="STRING" id="71784.A0A1Y2AW26"/>
<dbReference type="Pfam" id="PF01042">
    <property type="entry name" value="Ribonuc_L-PSP"/>
    <property type="match status" value="1"/>
</dbReference>
<organism evidence="2 3">
    <name type="scientific">Naematelia encephala</name>
    <dbReference type="NCBI Taxonomy" id="71784"/>
    <lineage>
        <taxon>Eukaryota</taxon>
        <taxon>Fungi</taxon>
        <taxon>Dikarya</taxon>
        <taxon>Basidiomycota</taxon>
        <taxon>Agaricomycotina</taxon>
        <taxon>Tremellomycetes</taxon>
        <taxon>Tremellales</taxon>
        <taxon>Naemateliaceae</taxon>
        <taxon>Naematelia</taxon>
    </lineage>
</organism>
<dbReference type="Proteomes" id="UP000193986">
    <property type="component" value="Unassembled WGS sequence"/>
</dbReference>
<dbReference type="OrthoDB" id="309640at2759"/>
<dbReference type="InParanoid" id="A0A1Y2AW26"/>
<dbReference type="PANTHER" id="PTHR11803:SF12">
    <property type="entry name" value="TRANSLATION INITIATION INHIBITOR"/>
    <property type="match status" value="1"/>
</dbReference>
<comment type="caution">
    <text evidence="2">The sequence shown here is derived from an EMBL/GenBank/DDBJ whole genome shotgun (WGS) entry which is preliminary data.</text>
</comment>
<evidence type="ECO:0000313" key="2">
    <source>
        <dbReference type="EMBL" id="ORY26768.1"/>
    </source>
</evidence>
<evidence type="ECO:0000256" key="1">
    <source>
        <dbReference type="ARBA" id="ARBA00010552"/>
    </source>
</evidence>
<protein>
    <submittedName>
        <fullName evidence="2">Endoribonuclease L-PSP/chorismate mutase-like protein</fullName>
    </submittedName>
</protein>
<reference evidence="2 3" key="1">
    <citation type="submission" date="2016-07" db="EMBL/GenBank/DDBJ databases">
        <title>Pervasive Adenine N6-methylation of Active Genes in Fungi.</title>
        <authorList>
            <consortium name="DOE Joint Genome Institute"/>
            <person name="Mondo S.J."/>
            <person name="Dannebaum R.O."/>
            <person name="Kuo R.C."/>
            <person name="Labutti K."/>
            <person name="Haridas S."/>
            <person name="Kuo A."/>
            <person name="Salamov A."/>
            <person name="Ahrendt S.R."/>
            <person name="Lipzen A."/>
            <person name="Sullivan W."/>
            <person name="Andreopoulos W.B."/>
            <person name="Clum A."/>
            <person name="Lindquist E."/>
            <person name="Daum C."/>
            <person name="Ramamoorthy G.K."/>
            <person name="Gryganskyi A."/>
            <person name="Culley D."/>
            <person name="Magnuson J.K."/>
            <person name="James T.Y."/>
            <person name="O'Malley M.A."/>
            <person name="Stajich J.E."/>
            <person name="Spatafora J.W."/>
            <person name="Visel A."/>
            <person name="Grigoriev I.V."/>
        </authorList>
    </citation>
    <scope>NUCLEOTIDE SEQUENCE [LARGE SCALE GENOMIC DNA]</scope>
    <source>
        <strain evidence="2 3">68-887.2</strain>
    </source>
</reference>
<comment type="similarity">
    <text evidence="1">Belongs to the RutC family.</text>
</comment>
<dbReference type="EMBL" id="MCFC01000044">
    <property type="protein sequence ID" value="ORY26768.1"/>
    <property type="molecule type" value="Genomic_DNA"/>
</dbReference>
<dbReference type="FunFam" id="3.30.1330.40:FF:000001">
    <property type="entry name" value="L-PSP family endoribonuclease"/>
    <property type="match status" value="1"/>
</dbReference>
<accession>A0A1Y2AW26</accession>
<dbReference type="SUPFAM" id="SSF55298">
    <property type="entry name" value="YjgF-like"/>
    <property type="match status" value="1"/>
</dbReference>
<dbReference type="AlphaFoldDB" id="A0A1Y2AW26"/>
<gene>
    <name evidence="2" type="ORF">BCR39DRAFT_497895</name>
</gene>
<sequence length="122" mass="13058">MQHFNAPEMPKGPGAHAVKVDATGTIYCSGWVPMTPDGQIITEIKEATKRCITNLGYSLKAAGSSWEKVVKVNIFLADINDFAALNEVYIPLMPNPAPARTCIQAGALPKGSIVEMECIAIV</sequence>
<dbReference type="CDD" id="cd00448">
    <property type="entry name" value="YjgF_YER057c_UK114_family"/>
    <property type="match status" value="1"/>
</dbReference>
<dbReference type="GO" id="GO:0019239">
    <property type="term" value="F:deaminase activity"/>
    <property type="evidence" value="ECO:0007669"/>
    <property type="project" value="TreeGrafter"/>
</dbReference>
<name>A0A1Y2AW26_9TREE</name>
<dbReference type="GO" id="GO:0005829">
    <property type="term" value="C:cytosol"/>
    <property type="evidence" value="ECO:0007669"/>
    <property type="project" value="TreeGrafter"/>
</dbReference>
<keyword evidence="3" id="KW-1185">Reference proteome</keyword>
<proteinExistence type="inferred from homology"/>
<dbReference type="PANTHER" id="PTHR11803">
    <property type="entry name" value="2-IMINOBUTANOATE/2-IMINOPROPANOATE DEAMINASE RIDA"/>
    <property type="match status" value="1"/>
</dbReference>